<dbReference type="GO" id="GO:0006900">
    <property type="term" value="P:vesicle budding from membrane"/>
    <property type="evidence" value="ECO:0007669"/>
    <property type="project" value="TreeGrafter"/>
</dbReference>
<gene>
    <name evidence="7" type="ORF">PTTT1_LOCUS24079</name>
</gene>
<evidence type="ECO:0000256" key="3">
    <source>
        <dbReference type="ARBA" id="ARBA00023136"/>
    </source>
</evidence>
<dbReference type="GO" id="GO:0048268">
    <property type="term" value="P:clathrin coat assembly"/>
    <property type="evidence" value="ECO:0007669"/>
    <property type="project" value="InterPro"/>
</dbReference>
<sequence length="605" mass="67078">MRFLPATLVAVVAMATTLLDAGVLFAVQAKKPSRTPRPSGRRPGTAGGVSGSRSSSSRQAPVSRRRVLEEEDDVEEEEDDLGFSMDLEEEEEDGVYGDEEEQELAPPTRRSASSRRPPPASSRNARAPPSRKRPSRPTRVIEEEDEYDDEYTRPRSRGPAKPTKRGTPPSSRRGPPPRSGRGGRPAGRPGSVVPYGKQSPGAAATFTKGITAFRNSLPDPSAVREAVGSSLSVARQTTSGLTANIYREVKGLTSSELEQVMLKATRPDDTPVKGKHVERLVGVTYQISPRYDIYDAVLRKLWGKMAEKDWRTTIKSLYILHRFSADGAPEHAAALKARLRELRRTRDPKRKDKYFNSKQLLAGESNPENIKFRAFMSRYAHYVLLRAQCFGGLFDEISQEPKLDKKKPLKAITTTSLRSEHLEAAAMLLKAGVACQLKEDEACENTAIAAERVASDLIGLTTSVAIALNRALKSSDLKGGDPELLKKWCEFYSEELLPQTRAMVKKTSSKLDAYGLFLPSRMGASLSPEMLQKGLNLEGKSLEPDEATEVEDEPVVATESREDMDATDEPEARDEEAADEVVEEEAEFDDEYEYEEEEYYDDEEE</sequence>
<evidence type="ECO:0000256" key="2">
    <source>
        <dbReference type="ARBA" id="ARBA00022583"/>
    </source>
</evidence>
<dbReference type="GO" id="GO:0005546">
    <property type="term" value="F:phosphatidylinositol-4,5-bisphosphate binding"/>
    <property type="evidence" value="ECO:0007669"/>
    <property type="project" value="TreeGrafter"/>
</dbReference>
<accession>A0A8J9S9L4</accession>
<dbReference type="Gene3D" id="1.25.40.90">
    <property type="match status" value="1"/>
</dbReference>
<feature type="compositionally biased region" description="Acidic residues" evidence="5">
    <location>
        <begin position="544"/>
        <end position="554"/>
    </location>
</feature>
<organism evidence="7">
    <name type="scientific">Phaeodactylum tricornutum</name>
    <name type="common">Diatom</name>
    <dbReference type="NCBI Taxonomy" id="2850"/>
    <lineage>
        <taxon>Eukaryota</taxon>
        <taxon>Sar</taxon>
        <taxon>Stramenopiles</taxon>
        <taxon>Ochrophyta</taxon>
        <taxon>Bacillariophyta</taxon>
        <taxon>Bacillariophyceae</taxon>
        <taxon>Bacillariophycidae</taxon>
        <taxon>Naviculales</taxon>
        <taxon>Phaeodactylaceae</taxon>
        <taxon>Phaeodactylum</taxon>
    </lineage>
</organism>
<evidence type="ECO:0000256" key="4">
    <source>
        <dbReference type="ARBA" id="ARBA00023176"/>
    </source>
</evidence>
<dbReference type="GO" id="GO:0005545">
    <property type="term" value="F:1-phosphatidylinositol binding"/>
    <property type="evidence" value="ECO:0007669"/>
    <property type="project" value="TreeGrafter"/>
</dbReference>
<evidence type="ECO:0000259" key="6">
    <source>
        <dbReference type="PROSITE" id="PS50942"/>
    </source>
</evidence>
<dbReference type="SUPFAM" id="SSF48464">
    <property type="entry name" value="ENTH/VHS domain"/>
    <property type="match status" value="1"/>
</dbReference>
<keyword evidence="2" id="KW-0254">Endocytosis</keyword>
<feature type="compositionally biased region" description="Acidic residues" evidence="5">
    <location>
        <begin position="565"/>
        <end position="605"/>
    </location>
</feature>
<evidence type="ECO:0000256" key="5">
    <source>
        <dbReference type="SAM" id="MobiDB-lite"/>
    </source>
</evidence>
<dbReference type="InterPro" id="IPR045192">
    <property type="entry name" value="AP180-like"/>
</dbReference>
<dbReference type="GO" id="GO:0072583">
    <property type="term" value="P:clathrin-dependent endocytosis"/>
    <property type="evidence" value="ECO:0007669"/>
    <property type="project" value="InterPro"/>
</dbReference>
<dbReference type="Proteomes" id="UP000836788">
    <property type="component" value="Chromosome 2"/>
</dbReference>
<proteinExistence type="predicted"/>
<dbReference type="GO" id="GO:0032050">
    <property type="term" value="F:clathrin heavy chain binding"/>
    <property type="evidence" value="ECO:0007669"/>
    <property type="project" value="TreeGrafter"/>
</dbReference>
<comment type="subcellular location">
    <subcellularLocation>
        <location evidence="1">Membrane</location>
        <location evidence="1">Clathrin-coated pit</location>
    </subcellularLocation>
</comment>
<dbReference type="CDD" id="cd03564">
    <property type="entry name" value="ANTH_N"/>
    <property type="match status" value="1"/>
</dbReference>
<dbReference type="EMBL" id="OU594943">
    <property type="protein sequence ID" value="CAG9283831.1"/>
    <property type="molecule type" value="Genomic_DNA"/>
</dbReference>
<dbReference type="InterPro" id="IPR048050">
    <property type="entry name" value="ANTH_N_plant"/>
</dbReference>
<dbReference type="InterPro" id="IPR008942">
    <property type="entry name" value="ENTH_VHS"/>
</dbReference>
<feature type="compositionally biased region" description="Low complexity" evidence="5">
    <location>
        <begin position="105"/>
        <end position="128"/>
    </location>
</feature>
<dbReference type="PROSITE" id="PS50942">
    <property type="entry name" value="ENTH"/>
    <property type="match status" value="1"/>
</dbReference>
<protein>
    <recommendedName>
        <fullName evidence="6">ENTH domain-containing protein</fullName>
    </recommendedName>
</protein>
<keyword evidence="4" id="KW-0168">Coated pit</keyword>
<name>A0A8J9S9L4_PHATR</name>
<feature type="domain" description="ENTH" evidence="6">
    <location>
        <begin position="249"/>
        <end position="397"/>
    </location>
</feature>
<feature type="compositionally biased region" description="Acidic residues" evidence="5">
    <location>
        <begin position="69"/>
        <end position="103"/>
    </location>
</feature>
<dbReference type="SMART" id="SM00273">
    <property type="entry name" value="ENTH"/>
    <property type="match status" value="1"/>
</dbReference>
<keyword evidence="3" id="KW-0472">Membrane</keyword>
<feature type="region of interest" description="Disordered" evidence="5">
    <location>
        <begin position="539"/>
        <end position="605"/>
    </location>
</feature>
<dbReference type="GO" id="GO:0000149">
    <property type="term" value="F:SNARE binding"/>
    <property type="evidence" value="ECO:0007669"/>
    <property type="project" value="TreeGrafter"/>
</dbReference>
<feature type="compositionally biased region" description="Basic residues" evidence="5">
    <location>
        <begin position="154"/>
        <end position="164"/>
    </location>
</feature>
<feature type="compositionally biased region" description="Low complexity" evidence="5">
    <location>
        <begin position="51"/>
        <end position="62"/>
    </location>
</feature>
<reference evidence="7" key="1">
    <citation type="submission" date="2022-02" db="EMBL/GenBank/DDBJ databases">
        <authorList>
            <person name="Giguere J D."/>
        </authorList>
    </citation>
    <scope>NUCLEOTIDE SEQUENCE</scope>
    <source>
        <strain evidence="7">CCAP 1055/1</strain>
    </source>
</reference>
<dbReference type="GO" id="GO:0005905">
    <property type="term" value="C:clathrin-coated pit"/>
    <property type="evidence" value="ECO:0007669"/>
    <property type="project" value="UniProtKB-SubCell"/>
</dbReference>
<evidence type="ECO:0000256" key="1">
    <source>
        <dbReference type="ARBA" id="ARBA00004600"/>
    </source>
</evidence>
<evidence type="ECO:0000313" key="7">
    <source>
        <dbReference type="EMBL" id="CAG9283831.1"/>
    </source>
</evidence>
<dbReference type="PANTHER" id="PTHR22951">
    <property type="entry name" value="CLATHRIN ASSEMBLY PROTEIN"/>
    <property type="match status" value="1"/>
</dbReference>
<dbReference type="PANTHER" id="PTHR22951:SF5">
    <property type="entry name" value="PHOSPHATIDYLINOSITOL-BINDING CLATHRIN ASSEMBLY PROTEIN LAP"/>
    <property type="match status" value="1"/>
</dbReference>
<dbReference type="Pfam" id="PF07651">
    <property type="entry name" value="ANTH"/>
    <property type="match status" value="1"/>
</dbReference>
<dbReference type="GO" id="GO:0030136">
    <property type="term" value="C:clathrin-coated vesicle"/>
    <property type="evidence" value="ECO:0007669"/>
    <property type="project" value="TreeGrafter"/>
</dbReference>
<feature type="region of interest" description="Disordered" evidence="5">
    <location>
        <begin position="29"/>
        <end position="200"/>
    </location>
</feature>
<dbReference type="InterPro" id="IPR011417">
    <property type="entry name" value="ANTH_dom"/>
</dbReference>
<dbReference type="AlphaFoldDB" id="A0A8J9S9L4"/>
<dbReference type="InterPro" id="IPR013809">
    <property type="entry name" value="ENTH"/>
</dbReference>